<feature type="region of interest" description="Disordered" evidence="6">
    <location>
        <begin position="568"/>
        <end position="606"/>
    </location>
</feature>
<keyword evidence="8" id="KW-1185">Reference proteome</keyword>
<keyword evidence="7" id="KW-0808">Transferase</keyword>
<feature type="compositionally biased region" description="Basic and acidic residues" evidence="6">
    <location>
        <begin position="52"/>
        <end position="87"/>
    </location>
</feature>
<dbReference type="OrthoDB" id="1232at2759"/>
<dbReference type="STRING" id="1884261.A0A5C3R3Q1"/>
<evidence type="ECO:0000256" key="1">
    <source>
        <dbReference type="ARBA" id="ARBA00004123"/>
    </source>
</evidence>
<dbReference type="InterPro" id="IPR019340">
    <property type="entry name" value="Histone_AcTrfase_su3"/>
</dbReference>
<evidence type="ECO:0000256" key="3">
    <source>
        <dbReference type="ARBA" id="ARBA00023015"/>
    </source>
</evidence>
<evidence type="ECO:0000313" key="7">
    <source>
        <dbReference type="EMBL" id="TFL07870.1"/>
    </source>
</evidence>
<feature type="compositionally biased region" description="Pro residues" evidence="6">
    <location>
        <begin position="190"/>
        <end position="202"/>
    </location>
</feature>
<comment type="similarity">
    <text evidence="2">Belongs to the NGG1 family.</text>
</comment>
<evidence type="ECO:0000256" key="2">
    <source>
        <dbReference type="ARBA" id="ARBA00005330"/>
    </source>
</evidence>
<protein>
    <submittedName>
        <fullName evidence="7">Histone acetyltransferases subunit 3-domain-containing protein</fullName>
    </submittedName>
</protein>
<evidence type="ECO:0000256" key="5">
    <source>
        <dbReference type="ARBA" id="ARBA00023242"/>
    </source>
</evidence>
<feature type="compositionally biased region" description="Basic and acidic residues" evidence="6">
    <location>
        <begin position="119"/>
        <end position="133"/>
    </location>
</feature>
<proteinExistence type="inferred from homology"/>
<dbReference type="Proteomes" id="UP000305067">
    <property type="component" value="Unassembled WGS sequence"/>
</dbReference>
<dbReference type="GO" id="GO:0000124">
    <property type="term" value="C:SAGA complex"/>
    <property type="evidence" value="ECO:0007669"/>
    <property type="project" value="TreeGrafter"/>
</dbReference>
<dbReference type="GO" id="GO:0005634">
    <property type="term" value="C:nucleus"/>
    <property type="evidence" value="ECO:0007669"/>
    <property type="project" value="UniProtKB-SubCell"/>
</dbReference>
<keyword evidence="3" id="KW-0805">Transcription regulation</keyword>
<dbReference type="PANTHER" id="PTHR13556:SF2">
    <property type="entry name" value="TRANSCRIPTIONAL ADAPTER 3"/>
    <property type="match status" value="1"/>
</dbReference>
<gene>
    <name evidence="7" type="ORF">BDV98DRAFT_609819</name>
</gene>
<evidence type="ECO:0000313" key="8">
    <source>
        <dbReference type="Proteomes" id="UP000305067"/>
    </source>
</evidence>
<feature type="compositionally biased region" description="Low complexity" evidence="6">
    <location>
        <begin position="570"/>
        <end position="581"/>
    </location>
</feature>
<feature type="region of interest" description="Disordered" evidence="6">
    <location>
        <begin position="52"/>
        <end position="210"/>
    </location>
</feature>
<dbReference type="GO" id="GO:0006357">
    <property type="term" value="P:regulation of transcription by RNA polymerase II"/>
    <property type="evidence" value="ECO:0007669"/>
    <property type="project" value="TreeGrafter"/>
</dbReference>
<keyword evidence="4" id="KW-0804">Transcription</keyword>
<evidence type="ECO:0000256" key="4">
    <source>
        <dbReference type="ARBA" id="ARBA00023163"/>
    </source>
</evidence>
<name>A0A5C3R3Q1_9AGAR</name>
<reference evidence="7 8" key="1">
    <citation type="journal article" date="2019" name="Nat. Ecol. Evol.">
        <title>Megaphylogeny resolves global patterns of mushroom evolution.</title>
        <authorList>
            <person name="Varga T."/>
            <person name="Krizsan K."/>
            <person name="Foldi C."/>
            <person name="Dima B."/>
            <person name="Sanchez-Garcia M."/>
            <person name="Sanchez-Ramirez S."/>
            <person name="Szollosi G.J."/>
            <person name="Szarkandi J.G."/>
            <person name="Papp V."/>
            <person name="Albert L."/>
            <person name="Andreopoulos W."/>
            <person name="Angelini C."/>
            <person name="Antonin V."/>
            <person name="Barry K.W."/>
            <person name="Bougher N.L."/>
            <person name="Buchanan P."/>
            <person name="Buyck B."/>
            <person name="Bense V."/>
            <person name="Catcheside P."/>
            <person name="Chovatia M."/>
            <person name="Cooper J."/>
            <person name="Damon W."/>
            <person name="Desjardin D."/>
            <person name="Finy P."/>
            <person name="Geml J."/>
            <person name="Haridas S."/>
            <person name="Hughes K."/>
            <person name="Justo A."/>
            <person name="Karasinski D."/>
            <person name="Kautmanova I."/>
            <person name="Kiss B."/>
            <person name="Kocsube S."/>
            <person name="Kotiranta H."/>
            <person name="LaButti K.M."/>
            <person name="Lechner B.E."/>
            <person name="Liimatainen K."/>
            <person name="Lipzen A."/>
            <person name="Lukacs Z."/>
            <person name="Mihaltcheva S."/>
            <person name="Morgado L.N."/>
            <person name="Niskanen T."/>
            <person name="Noordeloos M.E."/>
            <person name="Ohm R.A."/>
            <person name="Ortiz-Santana B."/>
            <person name="Ovrebo C."/>
            <person name="Racz N."/>
            <person name="Riley R."/>
            <person name="Savchenko A."/>
            <person name="Shiryaev A."/>
            <person name="Soop K."/>
            <person name="Spirin V."/>
            <person name="Szebenyi C."/>
            <person name="Tomsovsky M."/>
            <person name="Tulloss R.E."/>
            <person name="Uehling J."/>
            <person name="Grigoriev I.V."/>
            <person name="Vagvolgyi C."/>
            <person name="Papp T."/>
            <person name="Martin F.M."/>
            <person name="Miettinen O."/>
            <person name="Hibbett D.S."/>
            <person name="Nagy L.G."/>
        </authorList>
    </citation>
    <scope>NUCLEOTIDE SEQUENCE [LARGE SCALE GENOMIC DNA]</scope>
    <source>
        <strain evidence="7 8">CBS 309.79</strain>
    </source>
</reference>
<comment type="subcellular location">
    <subcellularLocation>
        <location evidence="1">Nucleus</location>
    </subcellularLocation>
</comment>
<dbReference type="GO" id="GO:0003713">
    <property type="term" value="F:transcription coactivator activity"/>
    <property type="evidence" value="ECO:0007669"/>
    <property type="project" value="TreeGrafter"/>
</dbReference>
<accession>A0A5C3R3Q1</accession>
<dbReference type="EMBL" id="ML178814">
    <property type="protein sequence ID" value="TFL07870.1"/>
    <property type="molecule type" value="Genomic_DNA"/>
</dbReference>
<dbReference type="Pfam" id="PF10198">
    <property type="entry name" value="Ada3"/>
    <property type="match status" value="1"/>
</dbReference>
<feature type="region of interest" description="Disordered" evidence="6">
    <location>
        <begin position="460"/>
        <end position="481"/>
    </location>
</feature>
<sequence length="606" mass="67023">MSPSGLTHYKPPESITSSLLRNLPDAVPPTEELEALQAELKALRMKSLERVKKVGEDLKSLEESMRRMRDKEKAKAKANEKIKREQEFSPIPGDDDSRYSSSPYPTQRTGPGQVVNGRHAGDHPRKHFHEDGKKKKKRKREIEESESEAGAPLLVSNKVAKTIAASSPHPRPLAGPDFTVPSNTDHLPQRPVPAPPPAPGPSRPIDVKEDFSKLKPPPNQVPAQTFYSSVEPWIRSIKEEDVGFLECNAEEADLFVMSKLGKHYTEQWAEDDLAVYGGPMPGFTPTGYKGPGGGIMAPTPKWDPSQLADEELWTEDKGHGPLTERVISALLPIADSEWKGVKAAEDAMEGRPGGNGAAAAARKERMNVQDLETRIRDTMRAYGLIDEPPDFSEKVDDPIATALRHAQQQLKVVMLTNRKRRERLAEVARDRLGYQEYLELRDAIDKNIFNTYTKLQRKDSPKLEKKKKKFGKDNNTAASSSDVNAAAVGTISSLPPCPAALGLGPDERNHLLVSDHLKHLVDTRSNWVEQIGTVFEAKEKECPGRIWGIPQTSVFEGIDEEVKQMLTANPSMSLAESSQPSSAPPPPQPVENKGKRKARGYEMDVG</sequence>
<dbReference type="PANTHER" id="PTHR13556">
    <property type="entry name" value="TRANSCRIPTIONAL ADAPTER 3-RELATED"/>
    <property type="match status" value="1"/>
</dbReference>
<feature type="region of interest" description="Disordered" evidence="6">
    <location>
        <begin position="1"/>
        <end position="26"/>
    </location>
</feature>
<dbReference type="GO" id="GO:0016740">
    <property type="term" value="F:transferase activity"/>
    <property type="evidence" value="ECO:0007669"/>
    <property type="project" value="UniProtKB-KW"/>
</dbReference>
<keyword evidence="5" id="KW-0539">Nucleus</keyword>
<organism evidence="7 8">
    <name type="scientific">Pterulicium gracile</name>
    <dbReference type="NCBI Taxonomy" id="1884261"/>
    <lineage>
        <taxon>Eukaryota</taxon>
        <taxon>Fungi</taxon>
        <taxon>Dikarya</taxon>
        <taxon>Basidiomycota</taxon>
        <taxon>Agaricomycotina</taxon>
        <taxon>Agaricomycetes</taxon>
        <taxon>Agaricomycetidae</taxon>
        <taxon>Agaricales</taxon>
        <taxon>Pleurotineae</taxon>
        <taxon>Pterulaceae</taxon>
        <taxon>Pterulicium</taxon>
    </lineage>
</organism>
<evidence type="ECO:0000256" key="6">
    <source>
        <dbReference type="SAM" id="MobiDB-lite"/>
    </source>
</evidence>
<dbReference type="AlphaFoldDB" id="A0A5C3R3Q1"/>